<dbReference type="Pfam" id="PF01381">
    <property type="entry name" value="HTH_3"/>
    <property type="match status" value="1"/>
</dbReference>
<dbReference type="InterPro" id="IPR013096">
    <property type="entry name" value="Cupin_2"/>
</dbReference>
<dbReference type="SMART" id="SM00530">
    <property type="entry name" value="HTH_XRE"/>
    <property type="match status" value="1"/>
</dbReference>
<dbReference type="RefSeq" id="WP_216522186.1">
    <property type="nucleotide sequence ID" value="NZ_JAHLPM010000027.1"/>
</dbReference>
<dbReference type="InterPro" id="IPR001387">
    <property type="entry name" value="Cro/C1-type_HTH"/>
</dbReference>
<organism evidence="3 4">
    <name type="scientific">Tissierella simiarum</name>
    <dbReference type="NCBI Taxonomy" id="2841534"/>
    <lineage>
        <taxon>Bacteria</taxon>
        <taxon>Bacillati</taxon>
        <taxon>Bacillota</taxon>
        <taxon>Tissierellia</taxon>
        <taxon>Tissierellales</taxon>
        <taxon>Tissierellaceae</taxon>
        <taxon>Tissierella</taxon>
    </lineage>
</organism>
<sequence>MGQEIGEKIKELRLSQKMTLKQLSEKTDLSIGYLSQLERGLTSVAISSLKSIANAFSVDLSFFFDPPVANENRILRSFEHKVSLVANSRFIYSNLGNDMECENISPFMITILPNHTNEELVPYSHSGEEFVYVLEGILTVFVDNERYELYPGDSIHIRSELKHNWDNHTSKLVKILCTYSPKILDLRENLKQKNHNI</sequence>
<proteinExistence type="predicted"/>
<dbReference type="PANTHER" id="PTHR46797:SF25">
    <property type="entry name" value="TRANSCRIPTIONAL REGULATOR"/>
    <property type="match status" value="1"/>
</dbReference>
<keyword evidence="1" id="KW-0238">DNA-binding</keyword>
<gene>
    <name evidence="3" type="ORF">KQI42_19430</name>
</gene>
<evidence type="ECO:0000259" key="2">
    <source>
        <dbReference type="PROSITE" id="PS50943"/>
    </source>
</evidence>
<dbReference type="CDD" id="cd00093">
    <property type="entry name" value="HTH_XRE"/>
    <property type="match status" value="1"/>
</dbReference>
<accession>A0ABS6ED57</accession>
<name>A0ABS6ED57_9FIRM</name>
<dbReference type="InterPro" id="IPR050807">
    <property type="entry name" value="TransReg_Diox_bact_type"/>
</dbReference>
<dbReference type="EMBL" id="JAHLPM010000027">
    <property type="protein sequence ID" value="MBU5440169.1"/>
    <property type="molecule type" value="Genomic_DNA"/>
</dbReference>
<protein>
    <submittedName>
        <fullName evidence="3">Cupin domain-containing protein</fullName>
    </submittedName>
</protein>
<reference evidence="3 4" key="1">
    <citation type="submission" date="2021-06" db="EMBL/GenBank/DDBJ databases">
        <authorList>
            <person name="Sun Q."/>
            <person name="Li D."/>
        </authorList>
    </citation>
    <scope>NUCLEOTIDE SEQUENCE [LARGE SCALE GENOMIC DNA]</scope>
    <source>
        <strain evidence="3 4">MSJ-40</strain>
    </source>
</reference>
<dbReference type="Pfam" id="PF07883">
    <property type="entry name" value="Cupin_2"/>
    <property type="match status" value="1"/>
</dbReference>
<dbReference type="Proteomes" id="UP000749471">
    <property type="component" value="Unassembled WGS sequence"/>
</dbReference>
<keyword evidence="4" id="KW-1185">Reference proteome</keyword>
<feature type="domain" description="HTH cro/C1-type" evidence="2">
    <location>
        <begin position="9"/>
        <end position="63"/>
    </location>
</feature>
<comment type="caution">
    <text evidence="3">The sequence shown here is derived from an EMBL/GenBank/DDBJ whole genome shotgun (WGS) entry which is preliminary data.</text>
</comment>
<evidence type="ECO:0000313" key="4">
    <source>
        <dbReference type="Proteomes" id="UP000749471"/>
    </source>
</evidence>
<dbReference type="PROSITE" id="PS50943">
    <property type="entry name" value="HTH_CROC1"/>
    <property type="match status" value="1"/>
</dbReference>
<evidence type="ECO:0000313" key="3">
    <source>
        <dbReference type="EMBL" id="MBU5440169.1"/>
    </source>
</evidence>
<dbReference type="PANTHER" id="PTHR46797">
    <property type="entry name" value="HTH-TYPE TRANSCRIPTIONAL REGULATOR"/>
    <property type="match status" value="1"/>
</dbReference>
<dbReference type="CDD" id="cd02209">
    <property type="entry name" value="cupin_XRE_C"/>
    <property type="match status" value="1"/>
</dbReference>
<evidence type="ECO:0000256" key="1">
    <source>
        <dbReference type="ARBA" id="ARBA00023125"/>
    </source>
</evidence>